<dbReference type="Proteomes" id="UP000198853">
    <property type="component" value="Unassembled WGS sequence"/>
</dbReference>
<dbReference type="Pfam" id="PF13556">
    <property type="entry name" value="HTH_30"/>
    <property type="match status" value="1"/>
</dbReference>
<evidence type="ECO:0000259" key="1">
    <source>
        <dbReference type="Pfam" id="PF13556"/>
    </source>
</evidence>
<dbReference type="RefSeq" id="WP_090397823.1">
    <property type="nucleotide sequence ID" value="NZ_FNEN01000005.1"/>
</dbReference>
<dbReference type="InterPro" id="IPR051448">
    <property type="entry name" value="CdaR-like_regulators"/>
</dbReference>
<keyword evidence="3" id="KW-1185">Reference proteome</keyword>
<gene>
    <name evidence="2" type="ORF">SAMN04488123_105192</name>
</gene>
<dbReference type="PANTHER" id="PTHR33744:SF15">
    <property type="entry name" value="CARBOHYDRATE DIACID REGULATOR"/>
    <property type="match status" value="1"/>
</dbReference>
<dbReference type="InterPro" id="IPR042070">
    <property type="entry name" value="PucR_C-HTH_sf"/>
</dbReference>
<dbReference type="SUPFAM" id="SSF46689">
    <property type="entry name" value="Homeodomain-like"/>
    <property type="match status" value="1"/>
</dbReference>
<sequence>MIEQLKELYPEHIVYHPSHVSSPETYAWFYTQRYEVIGLPHEQLSPRERALLGTFLQRVPLPDLYYEDREKQWAAYLNGDANLPTDKNKPYRFYHFFLSHTPDDQETFTATLRNADPFQRGNIIWLTEREGVIITEGSEPNQHADPSLFSFLQALQGDFMLDIHMYRAKQHLNLAVAKVHFQREQTRFQHFKTLFPSRLLFTPSEEMLIDLFVNREWQSPISNENDEELLKTVFVYLQSQLNLSKAAKRLHIHRNTLQYRLDKFQERNGPLLNDFSTIVPVYIAIWLTGEYAPFMHIDEDQP</sequence>
<dbReference type="OrthoDB" id="143422at2"/>
<dbReference type="Gene3D" id="1.10.10.2840">
    <property type="entry name" value="PucR C-terminal helix-turn-helix domain"/>
    <property type="match status" value="1"/>
</dbReference>
<reference evidence="2 3" key="1">
    <citation type="submission" date="2016-10" db="EMBL/GenBank/DDBJ databases">
        <authorList>
            <person name="de Groot N.N."/>
        </authorList>
    </citation>
    <scope>NUCLEOTIDE SEQUENCE [LARGE SCALE GENOMIC DNA]</scope>
    <source>
        <strain evidence="2 3">DSM 21771</strain>
    </source>
</reference>
<organism evidence="2 3">
    <name type="scientific">Natribacillus halophilus</name>
    <dbReference type="NCBI Taxonomy" id="549003"/>
    <lineage>
        <taxon>Bacteria</taxon>
        <taxon>Bacillati</taxon>
        <taxon>Bacillota</taxon>
        <taxon>Bacilli</taxon>
        <taxon>Bacillales</taxon>
        <taxon>Bacillaceae</taxon>
        <taxon>Natribacillus</taxon>
    </lineage>
</organism>
<dbReference type="InterPro" id="IPR025736">
    <property type="entry name" value="PucR_C-HTH_dom"/>
</dbReference>
<evidence type="ECO:0000313" key="2">
    <source>
        <dbReference type="EMBL" id="SDI74922.1"/>
    </source>
</evidence>
<name>A0A1G8N403_9BACI</name>
<dbReference type="AlphaFoldDB" id="A0A1G8N403"/>
<evidence type="ECO:0000313" key="3">
    <source>
        <dbReference type="Proteomes" id="UP000198853"/>
    </source>
</evidence>
<protein>
    <submittedName>
        <fullName evidence="2">PucR C-terminal helix-turn-helix domain-containing protein</fullName>
    </submittedName>
</protein>
<accession>A0A1G8N403</accession>
<dbReference type="EMBL" id="FNEN01000005">
    <property type="protein sequence ID" value="SDI74922.1"/>
    <property type="molecule type" value="Genomic_DNA"/>
</dbReference>
<feature type="domain" description="PucR C-terminal helix-turn-helix" evidence="1">
    <location>
        <begin position="229"/>
        <end position="285"/>
    </location>
</feature>
<proteinExistence type="predicted"/>
<dbReference type="PANTHER" id="PTHR33744">
    <property type="entry name" value="CARBOHYDRATE DIACID REGULATOR"/>
    <property type="match status" value="1"/>
</dbReference>
<dbReference type="InterPro" id="IPR009057">
    <property type="entry name" value="Homeodomain-like_sf"/>
</dbReference>